<keyword evidence="2" id="KW-1185">Reference proteome</keyword>
<dbReference type="SUPFAM" id="SSF55874">
    <property type="entry name" value="ATPase domain of HSP90 chaperone/DNA topoisomerase II/histidine kinase"/>
    <property type="match status" value="1"/>
</dbReference>
<accession>A0A5C5XRZ0</accession>
<proteinExistence type="predicted"/>
<evidence type="ECO:0000313" key="1">
    <source>
        <dbReference type="EMBL" id="TWT65143.1"/>
    </source>
</evidence>
<protein>
    <submittedName>
        <fullName evidence="1">Uncharacterized protein</fullName>
    </submittedName>
</protein>
<comment type="caution">
    <text evidence="1">The sequence shown here is derived from an EMBL/GenBank/DDBJ whole genome shotgun (WGS) entry which is preliminary data.</text>
</comment>
<dbReference type="InterPro" id="IPR036890">
    <property type="entry name" value="HATPase_C_sf"/>
</dbReference>
<sequence>MVPLLAAWALARWAGKYAASQIRSIRQRGNIQDEQLWGLADVAQIRQVVLKLLLNAVETVATGGRMHVVCSDVTQADHQCSALALSETPRDWCEVRIRDNRARLALGSGCQHLCVQASWNRLSVRRTRAWG</sequence>
<dbReference type="EMBL" id="SJPK01000008">
    <property type="protein sequence ID" value="TWT65143.1"/>
    <property type="molecule type" value="Genomic_DNA"/>
</dbReference>
<gene>
    <name evidence="1" type="ORF">CA85_34910</name>
</gene>
<name>A0A5C5XRZ0_9BACT</name>
<dbReference type="Gene3D" id="3.30.565.10">
    <property type="entry name" value="Histidine kinase-like ATPase, C-terminal domain"/>
    <property type="match status" value="1"/>
</dbReference>
<dbReference type="Proteomes" id="UP000318053">
    <property type="component" value="Unassembled WGS sequence"/>
</dbReference>
<dbReference type="AlphaFoldDB" id="A0A5C5XRZ0"/>
<reference evidence="1 2" key="1">
    <citation type="submission" date="2019-02" db="EMBL/GenBank/DDBJ databases">
        <title>Deep-cultivation of Planctomycetes and their phenomic and genomic characterization uncovers novel biology.</title>
        <authorList>
            <person name="Wiegand S."/>
            <person name="Jogler M."/>
            <person name="Boedeker C."/>
            <person name="Pinto D."/>
            <person name="Vollmers J."/>
            <person name="Rivas-Marin E."/>
            <person name="Kohn T."/>
            <person name="Peeters S.H."/>
            <person name="Heuer A."/>
            <person name="Rast P."/>
            <person name="Oberbeckmann S."/>
            <person name="Bunk B."/>
            <person name="Jeske O."/>
            <person name="Meyerdierks A."/>
            <person name="Storesund J.E."/>
            <person name="Kallscheuer N."/>
            <person name="Luecker S."/>
            <person name="Lage O.M."/>
            <person name="Pohl T."/>
            <person name="Merkel B.J."/>
            <person name="Hornburger P."/>
            <person name="Mueller R.-W."/>
            <person name="Bruemmer F."/>
            <person name="Labrenz M."/>
            <person name="Spormann A.M."/>
            <person name="Op Den Camp H."/>
            <person name="Overmann J."/>
            <person name="Amann R."/>
            <person name="Jetten M.S.M."/>
            <person name="Mascher T."/>
            <person name="Medema M.H."/>
            <person name="Devos D.P."/>
            <person name="Kaster A.-K."/>
            <person name="Ovreas L."/>
            <person name="Rohde M."/>
            <person name="Galperin M.Y."/>
            <person name="Jogler C."/>
        </authorList>
    </citation>
    <scope>NUCLEOTIDE SEQUENCE [LARGE SCALE GENOMIC DNA]</scope>
    <source>
        <strain evidence="1 2">CA85</strain>
    </source>
</reference>
<dbReference type="RefSeq" id="WP_146392384.1">
    <property type="nucleotide sequence ID" value="NZ_SJPK01000008.1"/>
</dbReference>
<organism evidence="1 2">
    <name type="scientific">Allorhodopirellula solitaria</name>
    <dbReference type="NCBI Taxonomy" id="2527987"/>
    <lineage>
        <taxon>Bacteria</taxon>
        <taxon>Pseudomonadati</taxon>
        <taxon>Planctomycetota</taxon>
        <taxon>Planctomycetia</taxon>
        <taxon>Pirellulales</taxon>
        <taxon>Pirellulaceae</taxon>
        <taxon>Allorhodopirellula</taxon>
    </lineage>
</organism>
<evidence type="ECO:0000313" key="2">
    <source>
        <dbReference type="Proteomes" id="UP000318053"/>
    </source>
</evidence>